<reference evidence="2" key="1">
    <citation type="submission" date="2015-10" db="EMBL/GenBank/DDBJ databases">
        <authorList>
            <person name="Luecker S."/>
            <person name="Luecker S."/>
        </authorList>
    </citation>
    <scope>NUCLEOTIDE SEQUENCE [LARGE SCALE GENOMIC DNA]</scope>
</reference>
<dbReference type="STRING" id="1742973.COMA2_170049"/>
<gene>
    <name evidence="1" type="ORF">COMA2_170049</name>
</gene>
<name>A0A0S4LAH7_9BACT</name>
<dbReference type="RefSeq" id="WP_090895803.1">
    <property type="nucleotide sequence ID" value="NZ_CZPZ01000009.1"/>
</dbReference>
<protein>
    <recommendedName>
        <fullName evidence="3">Leucine rich repeat variant</fullName>
    </recommendedName>
</protein>
<evidence type="ECO:0000313" key="2">
    <source>
        <dbReference type="Proteomes" id="UP000198736"/>
    </source>
</evidence>
<dbReference type="InterPro" id="IPR011989">
    <property type="entry name" value="ARM-like"/>
</dbReference>
<dbReference type="Proteomes" id="UP000198736">
    <property type="component" value="Unassembled WGS sequence"/>
</dbReference>
<dbReference type="InterPro" id="IPR016024">
    <property type="entry name" value="ARM-type_fold"/>
</dbReference>
<keyword evidence="2" id="KW-1185">Reference proteome</keyword>
<proteinExistence type="predicted"/>
<evidence type="ECO:0000313" key="1">
    <source>
        <dbReference type="EMBL" id="CUS34517.1"/>
    </source>
</evidence>
<dbReference type="EMBL" id="CZPZ01000009">
    <property type="protein sequence ID" value="CUS34517.1"/>
    <property type="molecule type" value="Genomic_DNA"/>
</dbReference>
<dbReference type="Gene3D" id="1.25.10.10">
    <property type="entry name" value="Leucine-rich Repeat Variant"/>
    <property type="match status" value="1"/>
</dbReference>
<dbReference type="AlphaFoldDB" id="A0A0S4LAH7"/>
<dbReference type="OrthoDB" id="3238060at2"/>
<organism evidence="1 2">
    <name type="scientific">Candidatus Nitrospira nitrificans</name>
    <dbReference type="NCBI Taxonomy" id="1742973"/>
    <lineage>
        <taxon>Bacteria</taxon>
        <taxon>Pseudomonadati</taxon>
        <taxon>Nitrospirota</taxon>
        <taxon>Nitrospiria</taxon>
        <taxon>Nitrospirales</taxon>
        <taxon>Nitrospiraceae</taxon>
        <taxon>Nitrospira</taxon>
    </lineage>
</organism>
<dbReference type="SUPFAM" id="SSF48371">
    <property type="entry name" value="ARM repeat"/>
    <property type="match status" value="1"/>
</dbReference>
<evidence type="ECO:0008006" key="3">
    <source>
        <dbReference type="Google" id="ProtNLM"/>
    </source>
</evidence>
<sequence>MKKVPHRPVLNWFYLKFLKSYVGAELVPLTWTQLVNMVLIRVACRASGDLPEIIDSLFWTTMDENYKIQLVSWHSRGYLDIPALVECPQPNYLIQGHPLNRSALERFPEPEIRRAVAANPNTPTVVLAVLACDPDKEVRLIVAKSQFATPEVLNYLAADELLEVRLAVAENPKTEWRALLNLALVKQRRPAA</sequence>
<accession>A0A0S4LAH7</accession>